<dbReference type="AlphaFoldDB" id="A0A6C0KEJ6"/>
<accession>A0A6C0KEJ6</accession>
<feature type="compositionally biased region" description="Polar residues" evidence="1">
    <location>
        <begin position="199"/>
        <end position="223"/>
    </location>
</feature>
<feature type="compositionally biased region" description="Basic residues" evidence="1">
    <location>
        <begin position="1"/>
        <end position="17"/>
    </location>
</feature>
<reference evidence="2" key="1">
    <citation type="journal article" date="2020" name="Nature">
        <title>Giant virus diversity and host interactions through global metagenomics.</title>
        <authorList>
            <person name="Schulz F."/>
            <person name="Roux S."/>
            <person name="Paez-Espino D."/>
            <person name="Jungbluth S."/>
            <person name="Walsh D.A."/>
            <person name="Denef V.J."/>
            <person name="McMahon K.D."/>
            <person name="Konstantinidis K.T."/>
            <person name="Eloe-Fadrosh E.A."/>
            <person name="Kyrpides N.C."/>
            <person name="Woyke T."/>
        </authorList>
    </citation>
    <scope>NUCLEOTIDE SEQUENCE</scope>
    <source>
        <strain evidence="2">GVMAG-S-1102244-55</strain>
    </source>
</reference>
<feature type="region of interest" description="Disordered" evidence="1">
    <location>
        <begin position="1"/>
        <end position="25"/>
    </location>
</feature>
<proteinExistence type="predicted"/>
<dbReference type="EMBL" id="MN740851">
    <property type="protein sequence ID" value="QHU15187.1"/>
    <property type="molecule type" value="Genomic_DNA"/>
</dbReference>
<feature type="region of interest" description="Disordered" evidence="1">
    <location>
        <begin position="193"/>
        <end position="286"/>
    </location>
</feature>
<feature type="compositionally biased region" description="Basic residues" evidence="1">
    <location>
        <begin position="272"/>
        <end position="286"/>
    </location>
</feature>
<name>A0A6C0KEJ6_9ZZZZ</name>
<feature type="compositionally biased region" description="Basic and acidic residues" evidence="1">
    <location>
        <begin position="256"/>
        <end position="265"/>
    </location>
</feature>
<evidence type="ECO:0000313" key="2">
    <source>
        <dbReference type="EMBL" id="QHU15187.1"/>
    </source>
</evidence>
<organism evidence="2">
    <name type="scientific">viral metagenome</name>
    <dbReference type="NCBI Taxonomy" id="1070528"/>
    <lineage>
        <taxon>unclassified sequences</taxon>
        <taxon>metagenomes</taxon>
        <taxon>organismal metagenomes</taxon>
    </lineage>
</organism>
<feature type="compositionally biased region" description="Basic residues" evidence="1">
    <location>
        <begin position="227"/>
        <end position="240"/>
    </location>
</feature>
<protein>
    <submittedName>
        <fullName evidence="2">Uncharacterized protein</fullName>
    </submittedName>
</protein>
<sequence>MVKKRNRRTRKKYKKRGGASDKQLKECNERLEKQGVNSIIKRRTQCIESDGKAGLNTQPIEEPKNSIKDRASALEKQFGETGMRKTRKALDRTVGACRAALNKEGRTYYYNEANEITYSEPKTEEFNKVCLPKDGIEKTGNKSGDCIGARYKGGEEYWYHPTKKFSTHNKNHPKCLPEEIPKLVVDENPLLPSPVSIEFTKTPTKQSLSENPNVESPILQETQLPVKKTKRRKRKKRRTAKSYQRAASERNRRKQMKDNKAREAKGNPQSAGRRRTKRKKSRKRRR</sequence>
<evidence type="ECO:0000256" key="1">
    <source>
        <dbReference type="SAM" id="MobiDB-lite"/>
    </source>
</evidence>